<feature type="compositionally biased region" description="Polar residues" evidence="1">
    <location>
        <begin position="34"/>
        <end position="48"/>
    </location>
</feature>
<dbReference type="AlphaFoldDB" id="A0AA88D5E9"/>
<accession>A0AA88D5E9</accession>
<gene>
    <name evidence="2" type="ORF">TIFTF001_012739</name>
</gene>
<organism evidence="2 3">
    <name type="scientific">Ficus carica</name>
    <name type="common">Common fig</name>
    <dbReference type="NCBI Taxonomy" id="3494"/>
    <lineage>
        <taxon>Eukaryota</taxon>
        <taxon>Viridiplantae</taxon>
        <taxon>Streptophyta</taxon>
        <taxon>Embryophyta</taxon>
        <taxon>Tracheophyta</taxon>
        <taxon>Spermatophyta</taxon>
        <taxon>Magnoliopsida</taxon>
        <taxon>eudicotyledons</taxon>
        <taxon>Gunneridae</taxon>
        <taxon>Pentapetalae</taxon>
        <taxon>rosids</taxon>
        <taxon>fabids</taxon>
        <taxon>Rosales</taxon>
        <taxon>Moraceae</taxon>
        <taxon>Ficeae</taxon>
        <taxon>Ficus</taxon>
    </lineage>
</organism>
<feature type="region of interest" description="Disordered" evidence="1">
    <location>
        <begin position="266"/>
        <end position="289"/>
    </location>
</feature>
<sequence length="759" mass="84562">MAERKLNFNAPLMSVRRIASRPASPNRDNRKIVRNSSPNRQHTTSIRDTLSEPDFTLEQVTEPVAVPFNWEQIPGQRKDGDKPEPLPRAASITPRVPPGKAYEVTRQPPDTEYSYGTDVRLQIKTQCSFSSNVGESNKFSKEATNERGALELDNEEEDVYSDALDTISSKESVSLNCSASGLSGSDGAGLVKPSGSFLTDPKTRDFMMKRFLPAAKAMALEAPRTYSLKRQASVVQQQPKEVKKVTGEEKRPLNDLMASRLVPQYGDYQEVEDEEEESEEEEEIDHQYDDPRKISMRGCGLFPRLCFRNSLSLLGPVPGLKVRTGTLQKTAYNQSYSKSVKKAWDSAFKQKSDGGSRSSELQAVENKRAGESKRFTYSGDLQRGRLSPFRSSRPAEMASNDKRKTDIRFRSGELKVVGDSRHLTYSGDLQRGRLSPFRQSRAAEMDINDKKKSDIRYRSAELKVVENKLISESRRLTFSGDLQRGGSSPFRNPRAASISPYRNQSSLSPFRRETFLGIPNDESVKAAKNMLSVYNKGSNKFQETSRNKQGSLPMSPAVEKTVYVDTVNNAETLYTNSSSFDNKADLNSADDDFAHLLVLARGMEKASAKSVFQDIKCQNNVEKASTLEAKGLVSIDDKQSCREAESLDSSELAAKGNSDKNSDLIPREDLGDVNSSLVPSPLPPPLPKSPSESWLWRTIPSIPLKNSFFGAKGKAKMPEPKSSSISTKWETIVKTTNLHQDHSRYSEELVAHISKQSKT</sequence>
<dbReference type="EMBL" id="BTGU01000016">
    <property type="protein sequence ID" value="GMN43541.1"/>
    <property type="molecule type" value="Genomic_DNA"/>
</dbReference>
<keyword evidence="3" id="KW-1185">Reference proteome</keyword>
<comment type="caution">
    <text evidence="2">The sequence shown here is derived from an EMBL/GenBank/DDBJ whole genome shotgun (WGS) entry which is preliminary data.</text>
</comment>
<reference evidence="2" key="1">
    <citation type="submission" date="2023-07" db="EMBL/GenBank/DDBJ databases">
        <title>draft genome sequence of fig (Ficus carica).</title>
        <authorList>
            <person name="Takahashi T."/>
            <person name="Nishimura K."/>
        </authorList>
    </citation>
    <scope>NUCLEOTIDE SEQUENCE</scope>
</reference>
<feature type="region of interest" description="Disordered" evidence="1">
    <location>
        <begin position="17"/>
        <end position="53"/>
    </location>
</feature>
<feature type="compositionally biased region" description="Acidic residues" evidence="1">
    <location>
        <begin position="269"/>
        <end position="284"/>
    </location>
</feature>
<dbReference type="PANTHER" id="PTHR33671">
    <property type="entry name" value="N-METHYLTRANSFERASE, PUTATIVE (DUF688)-RELATED"/>
    <property type="match status" value="1"/>
</dbReference>
<protein>
    <submittedName>
        <fullName evidence="2">Uncharacterized protein</fullName>
    </submittedName>
</protein>
<feature type="region of interest" description="Disordered" evidence="1">
    <location>
        <begin position="646"/>
        <end position="692"/>
    </location>
</feature>
<feature type="region of interest" description="Disordered" evidence="1">
    <location>
        <begin position="69"/>
        <end position="114"/>
    </location>
</feature>
<dbReference type="PANTHER" id="PTHR33671:SF3">
    <property type="entry name" value="F28N24.8 PROTEIN"/>
    <property type="match status" value="1"/>
</dbReference>
<feature type="region of interest" description="Disordered" evidence="1">
    <location>
        <begin position="480"/>
        <end position="505"/>
    </location>
</feature>
<feature type="compositionally biased region" description="Basic and acidic residues" evidence="1">
    <location>
        <begin position="76"/>
        <end position="85"/>
    </location>
</feature>
<evidence type="ECO:0000313" key="2">
    <source>
        <dbReference type="EMBL" id="GMN43541.1"/>
    </source>
</evidence>
<evidence type="ECO:0000256" key="1">
    <source>
        <dbReference type="SAM" id="MobiDB-lite"/>
    </source>
</evidence>
<evidence type="ECO:0000313" key="3">
    <source>
        <dbReference type="Proteomes" id="UP001187192"/>
    </source>
</evidence>
<dbReference type="Pfam" id="PF05097">
    <property type="entry name" value="DUF688"/>
    <property type="match status" value="2"/>
</dbReference>
<dbReference type="Proteomes" id="UP001187192">
    <property type="component" value="Unassembled WGS sequence"/>
</dbReference>
<name>A0AA88D5E9_FICCA</name>
<proteinExistence type="predicted"/>
<feature type="compositionally biased region" description="Basic and acidic residues" evidence="1">
    <location>
        <begin position="657"/>
        <end position="670"/>
    </location>
</feature>
<dbReference type="InterPro" id="IPR007789">
    <property type="entry name" value="DUF688"/>
</dbReference>